<keyword evidence="2" id="KW-1185">Reference proteome</keyword>
<dbReference type="InParanoid" id="A0A1B1AH36"/>
<name>A0A1B1AH36_9PROT</name>
<organism evidence="1 2">
    <name type="scientific">Candidatus Viadribacter manganicus</name>
    <dbReference type="NCBI Taxonomy" id="1759059"/>
    <lineage>
        <taxon>Bacteria</taxon>
        <taxon>Pseudomonadati</taxon>
        <taxon>Pseudomonadota</taxon>
        <taxon>Alphaproteobacteria</taxon>
        <taxon>Hyphomonadales</taxon>
        <taxon>Hyphomonadaceae</taxon>
        <taxon>Candidatus Viadribacter</taxon>
    </lineage>
</organism>
<evidence type="ECO:0000313" key="2">
    <source>
        <dbReference type="Proteomes" id="UP000092498"/>
    </source>
</evidence>
<sequence>MNGGDAALMQDVTAGRQQVEAFFGHRFEVPLNVVVAQDRAAFDRALPEAWGIAPSQCWMVGVGVADSLYLLSPSVWSHDACDHSGDAVEVQGVITHELTHAFHGQHNSTRDFTGMDDAGWFVEGLAVVVSGQLDAGHADDARSAIAAGAAPTTLADAWSGRYRYGVCGSMVRFIDETWGRTTLIALLPATSNQQILAHLGVSEDEFLSRWRTWASAQN</sequence>
<dbReference type="AlphaFoldDB" id="A0A1B1AH36"/>
<gene>
    <name evidence="1" type="ORF">ATE48_08030</name>
</gene>
<protein>
    <submittedName>
        <fullName evidence="1">Uncharacterized protein</fullName>
    </submittedName>
</protein>
<evidence type="ECO:0000313" key="1">
    <source>
        <dbReference type="EMBL" id="ANP45872.1"/>
    </source>
</evidence>
<dbReference type="EMBL" id="CP013244">
    <property type="protein sequence ID" value="ANP45872.1"/>
    <property type="molecule type" value="Genomic_DNA"/>
</dbReference>
<reference evidence="1 2" key="1">
    <citation type="submission" date="2015-11" db="EMBL/GenBank/DDBJ databases">
        <title>Whole-Genome Sequence of Candidatus Oderbacter manganicum from the National Park Lower Oder Valley, Germany.</title>
        <authorList>
            <person name="Braun B."/>
            <person name="Liere K."/>
            <person name="Szewzyk U."/>
        </authorList>
    </citation>
    <scope>NUCLEOTIDE SEQUENCE [LARGE SCALE GENOMIC DNA]</scope>
    <source>
        <strain evidence="1 2">OTSz_A_272</strain>
    </source>
</reference>
<proteinExistence type="predicted"/>
<accession>A0A1B1AH36</accession>
<dbReference type="KEGG" id="cbot:ATE48_08030"/>
<dbReference type="Proteomes" id="UP000092498">
    <property type="component" value="Chromosome"/>
</dbReference>